<evidence type="ECO:0000313" key="2">
    <source>
        <dbReference type="Proteomes" id="UP001339962"/>
    </source>
</evidence>
<dbReference type="RefSeq" id="WP_183187161.1">
    <property type="nucleotide sequence ID" value="NZ_JACIDF010000014.1"/>
</dbReference>
<comment type="caution">
    <text evidence="1">The sequence shown here is derived from an EMBL/GenBank/DDBJ whole genome shotgun (WGS) entry which is preliminary data.</text>
</comment>
<reference evidence="1 2" key="1">
    <citation type="submission" date="2023-03" db="EMBL/GenBank/DDBJ databases">
        <title>Bacillus Genome Sequencing.</title>
        <authorList>
            <person name="Dunlap C."/>
        </authorList>
    </citation>
    <scope>NUCLEOTIDE SEQUENCE [LARGE SCALE GENOMIC DNA]</scope>
    <source>
        <strain evidence="1 2">NRS-38</strain>
    </source>
</reference>
<name>A0ABD5IXL1_9BACL</name>
<organism evidence="1 2">
    <name type="scientific">Anoxybacteroides rupiense</name>
    <dbReference type="NCBI Taxonomy" id="311460"/>
    <lineage>
        <taxon>Bacteria</taxon>
        <taxon>Bacillati</taxon>
        <taxon>Bacillota</taxon>
        <taxon>Bacilli</taxon>
        <taxon>Bacillales</taxon>
        <taxon>Anoxybacillaceae</taxon>
        <taxon>Anoxybacteroides</taxon>
    </lineage>
</organism>
<dbReference type="Proteomes" id="UP001339962">
    <property type="component" value="Unassembled WGS sequence"/>
</dbReference>
<dbReference type="EMBL" id="JARTLI010000038">
    <property type="protein sequence ID" value="MED5053090.1"/>
    <property type="molecule type" value="Genomic_DNA"/>
</dbReference>
<sequence length="75" mass="8508">MSRHPSTQLKNSANQLRLITLPKYGCANKNRKAEQTINRLAAKHSLKRIGTLGAMHHLDPFGRSCLCDRDNTHDR</sequence>
<proteinExistence type="predicted"/>
<accession>A0ABD5IXL1</accession>
<gene>
    <name evidence="1" type="ORF">P9850_14905</name>
</gene>
<evidence type="ECO:0000313" key="1">
    <source>
        <dbReference type="EMBL" id="MED5053090.1"/>
    </source>
</evidence>
<dbReference type="AlphaFoldDB" id="A0ABD5IXL1"/>
<protein>
    <submittedName>
        <fullName evidence="1">Uncharacterized protein</fullName>
    </submittedName>
</protein>